<organism evidence="2 3">
    <name type="scientific">Carex littledalei</name>
    <dbReference type="NCBI Taxonomy" id="544730"/>
    <lineage>
        <taxon>Eukaryota</taxon>
        <taxon>Viridiplantae</taxon>
        <taxon>Streptophyta</taxon>
        <taxon>Embryophyta</taxon>
        <taxon>Tracheophyta</taxon>
        <taxon>Spermatophyta</taxon>
        <taxon>Magnoliopsida</taxon>
        <taxon>Liliopsida</taxon>
        <taxon>Poales</taxon>
        <taxon>Cyperaceae</taxon>
        <taxon>Cyperoideae</taxon>
        <taxon>Cariceae</taxon>
        <taxon>Carex</taxon>
        <taxon>Carex subgen. Euthyceras</taxon>
    </lineage>
</organism>
<name>A0A833RG55_9POAL</name>
<reference evidence="2" key="1">
    <citation type="submission" date="2020-01" db="EMBL/GenBank/DDBJ databases">
        <title>Genome sequence of Kobresia littledalei, the first chromosome-level genome in the family Cyperaceae.</title>
        <authorList>
            <person name="Qu G."/>
        </authorList>
    </citation>
    <scope>NUCLEOTIDE SEQUENCE</scope>
    <source>
        <strain evidence="2">C.B.Clarke</strain>
        <tissue evidence="2">Leaf</tissue>
    </source>
</reference>
<evidence type="ECO:0000313" key="3">
    <source>
        <dbReference type="Proteomes" id="UP000623129"/>
    </source>
</evidence>
<dbReference type="SUPFAM" id="SSF52058">
    <property type="entry name" value="L domain-like"/>
    <property type="match status" value="1"/>
</dbReference>
<dbReference type="OrthoDB" id="582804at2759"/>
<dbReference type="EMBL" id="SWLB01000008">
    <property type="protein sequence ID" value="KAF3335406.1"/>
    <property type="molecule type" value="Genomic_DNA"/>
</dbReference>
<dbReference type="InterPro" id="IPR036047">
    <property type="entry name" value="F-box-like_dom_sf"/>
</dbReference>
<dbReference type="InterPro" id="IPR053781">
    <property type="entry name" value="F-box_AtFBL13-like"/>
</dbReference>
<dbReference type="PANTHER" id="PTHR34223">
    <property type="entry name" value="OS11G0201299 PROTEIN"/>
    <property type="match status" value="1"/>
</dbReference>
<sequence length="445" mass="51278">MDKINCSEISDAIDRISNLPDVLLQHILSFLSTKEAVETCVLSKRWKYTWACVPVLDVSLEEFGGPYQEAKFERFVKGVMQNREPSNLEKFRLVWYTKDGASYNSRALERCILQAMKIKPQVLSLSVSKQELLSFDTDPIFTCASLHDVVLEQNLKRHYLKIAPSSVHLPCLKKLHLTRVTVNDDSVDKLFFGCPILEELFLQACNLNVYKISSDKLKKLVLLDCCLEQYLKISTPVLLDLEIRGCGRVLPVALVWENMPPMRTFSWENMASLINARVELPTSYYDDDLTDVGFKLLTNLSNVTNLDLQLSDPQGLLEKEIPNCPIFNNLKTLTLGGWCMSSDFELVAFFLRSPNLQRLTIYNYDVFFILKPIRKWGQYSKEKSRHEEAKGALFQREQLEFVKIIKWMKNNEMVDRLVNKLHDHVKTIGKIIITNWNASFEGYVG</sequence>
<protein>
    <recommendedName>
        <fullName evidence="1">F-box domain-containing protein</fullName>
    </recommendedName>
</protein>
<dbReference type="InterPro" id="IPR032675">
    <property type="entry name" value="LRR_dom_sf"/>
</dbReference>
<dbReference type="PROSITE" id="PS50181">
    <property type="entry name" value="FBOX"/>
    <property type="match status" value="1"/>
</dbReference>
<comment type="caution">
    <text evidence="2">The sequence shown here is derived from an EMBL/GenBank/DDBJ whole genome shotgun (WGS) entry which is preliminary data.</text>
</comment>
<proteinExistence type="predicted"/>
<dbReference type="Pfam" id="PF00646">
    <property type="entry name" value="F-box"/>
    <property type="match status" value="1"/>
</dbReference>
<evidence type="ECO:0000259" key="1">
    <source>
        <dbReference type="PROSITE" id="PS50181"/>
    </source>
</evidence>
<dbReference type="InterPro" id="IPR055411">
    <property type="entry name" value="LRR_FXL15/At3g58940/PEG3-like"/>
</dbReference>
<dbReference type="InterPro" id="IPR053197">
    <property type="entry name" value="F-box_SCFL_complex_component"/>
</dbReference>
<feature type="domain" description="F-box" evidence="1">
    <location>
        <begin position="13"/>
        <end position="47"/>
    </location>
</feature>
<gene>
    <name evidence="2" type="ORF">FCM35_KLT19913</name>
</gene>
<keyword evidence="3" id="KW-1185">Reference proteome</keyword>
<dbReference type="AlphaFoldDB" id="A0A833RG55"/>
<dbReference type="Gene3D" id="3.80.10.10">
    <property type="entry name" value="Ribonuclease Inhibitor"/>
    <property type="match status" value="1"/>
</dbReference>
<dbReference type="Proteomes" id="UP000623129">
    <property type="component" value="Unassembled WGS sequence"/>
</dbReference>
<accession>A0A833RG55</accession>
<evidence type="ECO:0000313" key="2">
    <source>
        <dbReference type="EMBL" id="KAF3335406.1"/>
    </source>
</evidence>
<dbReference type="InterPro" id="IPR001810">
    <property type="entry name" value="F-box_dom"/>
</dbReference>
<dbReference type="CDD" id="cd22160">
    <property type="entry name" value="F-box_AtFBL13-like"/>
    <property type="match status" value="1"/>
</dbReference>
<dbReference type="SUPFAM" id="SSF81383">
    <property type="entry name" value="F-box domain"/>
    <property type="match status" value="1"/>
</dbReference>
<dbReference type="Pfam" id="PF24758">
    <property type="entry name" value="LRR_At5g56370"/>
    <property type="match status" value="1"/>
</dbReference>
<dbReference type="Gene3D" id="1.20.1280.50">
    <property type="match status" value="1"/>
</dbReference>